<sequence length="80" mass="9136">MITEDFLNYVEEHEIEELVNEETIIQLVQGGENHDEGEDNEGDEEGNELPDVSAKEGLKALEIVNMFLLQQSRDCSDEIR</sequence>
<feature type="compositionally biased region" description="Acidic residues" evidence="1">
    <location>
        <begin position="35"/>
        <end position="48"/>
    </location>
</feature>
<name>A0A9N9DI62_9GLOM</name>
<reference evidence="2" key="1">
    <citation type="submission" date="2021-06" db="EMBL/GenBank/DDBJ databases">
        <authorList>
            <person name="Kallberg Y."/>
            <person name="Tangrot J."/>
            <person name="Rosling A."/>
        </authorList>
    </citation>
    <scope>NUCLEOTIDE SEQUENCE</scope>
    <source>
        <strain evidence="2">IA702</strain>
    </source>
</reference>
<accession>A0A9N9DI62</accession>
<evidence type="ECO:0000313" key="3">
    <source>
        <dbReference type="Proteomes" id="UP000789572"/>
    </source>
</evidence>
<dbReference type="EMBL" id="CAJVPJ010003198">
    <property type="protein sequence ID" value="CAG8636601.1"/>
    <property type="molecule type" value="Genomic_DNA"/>
</dbReference>
<dbReference type="Proteomes" id="UP000789572">
    <property type="component" value="Unassembled WGS sequence"/>
</dbReference>
<gene>
    <name evidence="2" type="ORF">POCULU_LOCUS9192</name>
</gene>
<evidence type="ECO:0000313" key="2">
    <source>
        <dbReference type="EMBL" id="CAG8636601.1"/>
    </source>
</evidence>
<feature type="region of interest" description="Disordered" evidence="1">
    <location>
        <begin position="29"/>
        <end position="51"/>
    </location>
</feature>
<dbReference type="AlphaFoldDB" id="A0A9N9DI62"/>
<evidence type="ECO:0000256" key="1">
    <source>
        <dbReference type="SAM" id="MobiDB-lite"/>
    </source>
</evidence>
<proteinExistence type="predicted"/>
<comment type="caution">
    <text evidence="2">The sequence shown here is derived from an EMBL/GenBank/DDBJ whole genome shotgun (WGS) entry which is preliminary data.</text>
</comment>
<feature type="non-terminal residue" evidence="2">
    <location>
        <position position="80"/>
    </location>
</feature>
<protein>
    <submittedName>
        <fullName evidence="2">11080_t:CDS:1</fullName>
    </submittedName>
</protein>
<organism evidence="2 3">
    <name type="scientific">Paraglomus occultum</name>
    <dbReference type="NCBI Taxonomy" id="144539"/>
    <lineage>
        <taxon>Eukaryota</taxon>
        <taxon>Fungi</taxon>
        <taxon>Fungi incertae sedis</taxon>
        <taxon>Mucoromycota</taxon>
        <taxon>Glomeromycotina</taxon>
        <taxon>Glomeromycetes</taxon>
        <taxon>Paraglomerales</taxon>
        <taxon>Paraglomeraceae</taxon>
        <taxon>Paraglomus</taxon>
    </lineage>
</organism>
<dbReference type="OrthoDB" id="10569088at2759"/>
<keyword evidence="3" id="KW-1185">Reference proteome</keyword>